<evidence type="ECO:0000313" key="2">
    <source>
        <dbReference type="EMBL" id="KAG0002185.1"/>
    </source>
</evidence>
<dbReference type="EMBL" id="JAAAHW010000461">
    <property type="protein sequence ID" value="KAG0002185.1"/>
    <property type="molecule type" value="Genomic_DNA"/>
</dbReference>
<dbReference type="Proteomes" id="UP000749646">
    <property type="component" value="Unassembled WGS sequence"/>
</dbReference>
<evidence type="ECO:0000256" key="1">
    <source>
        <dbReference type="SAM" id="MobiDB-lite"/>
    </source>
</evidence>
<evidence type="ECO:0000313" key="3">
    <source>
        <dbReference type="Proteomes" id="UP000749646"/>
    </source>
</evidence>
<proteinExistence type="predicted"/>
<keyword evidence="3" id="KW-1185">Reference proteome</keyword>
<reference evidence="2" key="1">
    <citation type="journal article" date="2020" name="Fungal Divers.">
        <title>Resolving the Mortierellaceae phylogeny through synthesis of multi-gene phylogenetics and phylogenomics.</title>
        <authorList>
            <person name="Vandepol N."/>
            <person name="Liber J."/>
            <person name="Desiro A."/>
            <person name="Na H."/>
            <person name="Kennedy M."/>
            <person name="Barry K."/>
            <person name="Grigoriev I.V."/>
            <person name="Miller A.N."/>
            <person name="O'Donnell K."/>
            <person name="Stajich J.E."/>
            <person name="Bonito G."/>
        </authorList>
    </citation>
    <scope>NUCLEOTIDE SEQUENCE</scope>
    <source>
        <strain evidence="2">MES-2147</strain>
    </source>
</reference>
<sequence length="145" mass="17113">MLHSIRNAQFYMRDKMFIEDLKGESKDLRHDGIVHHRDIEIDLIILEESQLKRIVMHLKAGEGACNKSSNGSRENSKVFSRPIEILRDPLLWVYMDLLRDPISREEHDVVVPSTKESVLIEEKQESEHKHKHKDHEEHEYRVDPG</sequence>
<protein>
    <submittedName>
        <fullName evidence="2">Uncharacterized protein</fullName>
    </submittedName>
</protein>
<organism evidence="2 3">
    <name type="scientific">Modicella reniformis</name>
    <dbReference type="NCBI Taxonomy" id="1440133"/>
    <lineage>
        <taxon>Eukaryota</taxon>
        <taxon>Fungi</taxon>
        <taxon>Fungi incertae sedis</taxon>
        <taxon>Mucoromycota</taxon>
        <taxon>Mortierellomycotina</taxon>
        <taxon>Mortierellomycetes</taxon>
        <taxon>Mortierellales</taxon>
        <taxon>Mortierellaceae</taxon>
        <taxon>Modicella</taxon>
    </lineage>
</organism>
<dbReference type="AlphaFoldDB" id="A0A9P6MIY0"/>
<name>A0A9P6MIY0_9FUNG</name>
<feature type="compositionally biased region" description="Basic and acidic residues" evidence="1">
    <location>
        <begin position="118"/>
        <end position="145"/>
    </location>
</feature>
<gene>
    <name evidence="2" type="ORF">BGZ65_002848</name>
</gene>
<accession>A0A9P6MIY0</accession>
<comment type="caution">
    <text evidence="2">The sequence shown here is derived from an EMBL/GenBank/DDBJ whole genome shotgun (WGS) entry which is preliminary data.</text>
</comment>
<feature type="region of interest" description="Disordered" evidence="1">
    <location>
        <begin position="113"/>
        <end position="145"/>
    </location>
</feature>